<comment type="caution">
    <text evidence="19">Lacks conserved residue(s) required for the propagation of feature annotation.</text>
</comment>
<dbReference type="InterPro" id="IPR011006">
    <property type="entry name" value="CheY-like_superfamily"/>
</dbReference>
<keyword evidence="7" id="KW-0808">Transferase</keyword>
<dbReference type="InterPro" id="IPR003661">
    <property type="entry name" value="HisK_dim/P_dom"/>
</dbReference>
<evidence type="ECO:0000259" key="22">
    <source>
        <dbReference type="PROSITE" id="PS50109"/>
    </source>
</evidence>
<evidence type="ECO:0000259" key="23">
    <source>
        <dbReference type="PROSITE" id="PS50110"/>
    </source>
</evidence>
<dbReference type="GO" id="GO:0005524">
    <property type="term" value="F:ATP binding"/>
    <property type="evidence" value="ECO:0007669"/>
    <property type="project" value="UniProtKB-KW"/>
</dbReference>
<sequence>MLIPSISQAIDRHPVTTKPETPVEEVIQLMSSTGASYVLVIEEPVAPATNPSLLGIFTEHDIIQLNSIGDSLKGFPISQIMIRSVIAVQQSEIPDVFSLFSLFNKHQINHLPILDDFGGLFGLITPLHLLRLVQSQSSSADKNSSNSSKFLANYDNNFNSNNSIIQPIVLPDNLIKIAQISAHAIRIVHAPHHASVSYLTQLMFQYKVNCVVITETVSSNRETSSGFTGESQFSRKNTSKLKGIVTSRDIIQVQGLGLDLSQIRASAICNKPPLLVRSQAAVQSALSLMQKYYYQLPLIVLDESGYPINIISPRTILLQILCPKSMHSTILSLQQQIQQMKATIQRLSEPAKLDANSIGELSNLTSSVNPDGLWDWNLKTQEVFYSTPWKQMLGYQDPEISTKVEEWLGRIHHKDLKAVRATLKEHFAKKTNSCVLKYRIKCKDGRYKWVLCQAQTIWAENGEAIRMIGNQTDIKSSQDIVENHRNTSQQLEFNSRQKSVFFQLNYQGQLTFVNEAWTQQTGCLVSESLGTEFINYIHPDDHLKFTSFSQGILRGELESINEEFRLQNASDYSEKSEFNPDQNASPYQRVLLSACAVWNSENQVIGITGTLNPCITTLAISEELNEKSQVIRQLYEIAINSEANFEAHINQLLIMGCDRFKMDIGLLGRVRADRYEVISAYLSQDFPFGFTKGDTFSLEQTFEWEALRSEDVVCIESIKNSPWKDHEAYTIRRLEAYIGTQVKVEGRVYGTLSFMSRKPRSLFQSIDLEIIKLMASYIGSEIARENSQQDLQRQNQYLLLMKQITQKVRSKLETQEIFQTTATQIGRVFGVNRCSIYTYIPQPYPHLACVAEYLEVGYESTLNLEISVNYNPYIERLLAEDKAVVSPDVFADSLLESSAPMCRRMGLKSMLAVRTSYNSEPNGIIMLHQCDSLRQWTDEEVEFLEDVASQVGLTLFQAKLLEYEVKSRQQLADKNKALEEARLAAEIASRAKSEFLATMSHEIRTPMNAVIGMTGLLLDMNLNAEQRDFVETIRTSGDALLTIINDILDFSKIESGKLELEHQPFKLRTCIEESLDLLSAKASEKGLELAYIIDPNTPEVMIGDVTRLRQVLVNLLSNAVKFTNQGEVIVSVTSTVVIPEAVNKSEASVVETVEIEPSSSPPIYEVQFAVKDTGIGIPPDRMHRLFKAFSQVDASTTRQYGGTGLGLAISQRLSEMMGGQMWVVSWIQPEQKSSKSESLISSVTGNPPASFEIPNLDYTGSIFYFTLKSSAISTSLSDEFADKLFTGKQVLIVESHGVNQTVITRQVKAWGMNPIVAKTGIDALKSIQENPSLDLVIIGINLPDIDEIELARKIRLLEKDLTRNNPKRQAVHLVLFNYASNTNIVKRIERTNINCAGFVNKPLKQSQFYNTLVQIFADSETIENSSPFKHLDESGPLNIPQHHAALRILLAEDNVTNQKVATKLLQRLGYRADIAGNGVEVLDALKRQPYDVVLMDVQMPQMDGLETSRRICKEYGDGSDERPRKPTIIAMTANAMRGDREMCLAAGMDDYVTKPVRREELAQALAKCQPLYPLTPEHIPLEQHSSNNSYSSPEMTNTPNEKPLADVPSIDAKILQNLREYDDEDEPFVNILIETYLNEAPQHLDGIRTGVQSEDAKLMKESAHTLKSSSAQLGAMKFSQLCKEMEYMGRMGMETDSIEIECFVSGTAAQRLLEIEAEWQKVEAALREEITIKE</sequence>
<name>A0A0F5Y7U9_9CYAN</name>
<dbReference type="CDD" id="cd00082">
    <property type="entry name" value="HisKA"/>
    <property type="match status" value="1"/>
</dbReference>
<dbReference type="SMART" id="SM00387">
    <property type="entry name" value="HATPase_c"/>
    <property type="match status" value="1"/>
</dbReference>
<dbReference type="SUPFAM" id="SSF47384">
    <property type="entry name" value="Homodimeric domain of signal transducing histidine kinase"/>
    <property type="match status" value="1"/>
</dbReference>
<evidence type="ECO:0000313" key="28">
    <source>
        <dbReference type="EMBL" id="KKD34702.1"/>
    </source>
</evidence>
<evidence type="ECO:0000256" key="16">
    <source>
        <dbReference type="ARBA" id="ARBA00068150"/>
    </source>
</evidence>
<dbReference type="FunFam" id="3.30.565.10:FF:000010">
    <property type="entry name" value="Sensor histidine kinase RcsC"/>
    <property type="match status" value="1"/>
</dbReference>
<dbReference type="CDD" id="cd00088">
    <property type="entry name" value="HPT"/>
    <property type="match status" value="1"/>
</dbReference>
<feature type="domain" description="PAC" evidence="25">
    <location>
        <begin position="434"/>
        <end position="486"/>
    </location>
</feature>
<dbReference type="SUPFAM" id="SSF55785">
    <property type="entry name" value="PYP-like sensor domain (PAS domain)"/>
    <property type="match status" value="2"/>
</dbReference>
<dbReference type="InterPro" id="IPR000644">
    <property type="entry name" value="CBS_dom"/>
</dbReference>
<dbReference type="CDD" id="cd04620">
    <property type="entry name" value="CBS_two-component_sensor_histidine_kinase_repeat1"/>
    <property type="match status" value="1"/>
</dbReference>
<comment type="subcellular location">
    <subcellularLocation>
        <location evidence="2">Cell membrane</location>
        <topology evidence="2">Multi-pass membrane protein</topology>
    </subcellularLocation>
</comment>
<evidence type="ECO:0000259" key="27">
    <source>
        <dbReference type="PROSITE" id="PS51371"/>
    </source>
</evidence>
<evidence type="ECO:0000256" key="20">
    <source>
        <dbReference type="PROSITE-ProRule" id="PRU00703"/>
    </source>
</evidence>
<keyword evidence="6 19" id="KW-0597">Phosphoprotein</keyword>
<dbReference type="SUPFAM" id="SSF55874">
    <property type="entry name" value="ATPase domain of HSP90 chaperone/DNA topoisomerase II/histidine kinase"/>
    <property type="match status" value="1"/>
</dbReference>
<organism evidence="28 29">
    <name type="scientific">Limnoraphis robusta CS-951</name>
    <dbReference type="NCBI Taxonomy" id="1637645"/>
    <lineage>
        <taxon>Bacteria</taxon>
        <taxon>Bacillati</taxon>
        <taxon>Cyanobacteriota</taxon>
        <taxon>Cyanophyceae</taxon>
        <taxon>Oscillatoriophycideae</taxon>
        <taxon>Oscillatoriales</taxon>
        <taxon>Sirenicapillariaceae</taxon>
        <taxon>Limnoraphis</taxon>
    </lineage>
</organism>
<feature type="domain" description="Response regulatory" evidence="23">
    <location>
        <begin position="1447"/>
        <end position="1569"/>
    </location>
</feature>
<dbReference type="GO" id="GO:0000155">
    <property type="term" value="F:phosphorelay sensor kinase activity"/>
    <property type="evidence" value="ECO:0007669"/>
    <property type="project" value="InterPro"/>
</dbReference>
<dbReference type="SMART" id="SM00388">
    <property type="entry name" value="HisKA"/>
    <property type="match status" value="1"/>
</dbReference>
<evidence type="ECO:0000256" key="21">
    <source>
        <dbReference type="SAM" id="MobiDB-lite"/>
    </source>
</evidence>
<dbReference type="InterPro" id="IPR013655">
    <property type="entry name" value="PAS_fold_3"/>
</dbReference>
<dbReference type="InterPro" id="IPR036641">
    <property type="entry name" value="HPT_dom_sf"/>
</dbReference>
<dbReference type="InterPro" id="IPR036097">
    <property type="entry name" value="HisK_dim/P_sf"/>
</dbReference>
<feature type="modified residue" description="Phosphohistidine" evidence="18">
    <location>
        <position position="1664"/>
    </location>
</feature>
<keyword evidence="13" id="KW-0902">Two-component regulatory system</keyword>
<evidence type="ECO:0000256" key="19">
    <source>
        <dbReference type="PROSITE-ProRule" id="PRU00169"/>
    </source>
</evidence>
<dbReference type="SMART" id="SM00086">
    <property type="entry name" value="PAC"/>
    <property type="match status" value="1"/>
</dbReference>
<feature type="modified residue" description="4-aspartylphosphate" evidence="19">
    <location>
        <position position="1496"/>
    </location>
</feature>
<dbReference type="PROSITE" id="PS50112">
    <property type="entry name" value="PAS"/>
    <property type="match status" value="1"/>
</dbReference>
<dbReference type="CDD" id="cd16922">
    <property type="entry name" value="HATPase_EvgS-ArcB-TorS-like"/>
    <property type="match status" value="1"/>
</dbReference>
<dbReference type="InterPro" id="IPR029016">
    <property type="entry name" value="GAF-like_dom_sf"/>
</dbReference>
<keyword evidence="10 28" id="KW-0418">Kinase</keyword>
<evidence type="ECO:0000256" key="9">
    <source>
        <dbReference type="ARBA" id="ARBA00022741"/>
    </source>
</evidence>
<dbReference type="SUPFAM" id="SSF55781">
    <property type="entry name" value="GAF domain-like"/>
    <property type="match status" value="2"/>
</dbReference>
<keyword evidence="5" id="KW-1003">Cell membrane</keyword>
<reference evidence="28 29" key="1">
    <citation type="submission" date="2015-06" db="EMBL/GenBank/DDBJ databases">
        <title>Draft genome assembly of filamentous brackish cyanobacterium Limnoraphis robusta strain CS-951.</title>
        <authorList>
            <person name="Willis A."/>
            <person name="Parks M."/>
            <person name="Burford M.A."/>
        </authorList>
    </citation>
    <scope>NUCLEOTIDE SEQUENCE [LARGE SCALE GENOMIC DNA]</scope>
    <source>
        <strain evidence="28 29">CS-951</strain>
    </source>
</reference>
<evidence type="ECO:0000259" key="25">
    <source>
        <dbReference type="PROSITE" id="PS50113"/>
    </source>
</evidence>
<evidence type="ECO:0000259" key="26">
    <source>
        <dbReference type="PROSITE" id="PS50894"/>
    </source>
</evidence>
<dbReference type="SMART" id="SM00116">
    <property type="entry name" value="CBS"/>
    <property type="match status" value="4"/>
</dbReference>
<dbReference type="SMART" id="SM00448">
    <property type="entry name" value="REC"/>
    <property type="match status" value="2"/>
</dbReference>
<evidence type="ECO:0000256" key="2">
    <source>
        <dbReference type="ARBA" id="ARBA00004651"/>
    </source>
</evidence>
<dbReference type="Pfam" id="PF08447">
    <property type="entry name" value="PAS_3"/>
    <property type="match status" value="1"/>
</dbReference>
<proteinExistence type="inferred from homology"/>
<evidence type="ECO:0000256" key="12">
    <source>
        <dbReference type="ARBA" id="ARBA00022989"/>
    </source>
</evidence>
<dbReference type="EMBL" id="LATL02000284">
    <property type="protein sequence ID" value="KKD34702.1"/>
    <property type="molecule type" value="Genomic_DNA"/>
</dbReference>
<feature type="region of interest" description="Disordered" evidence="21">
    <location>
        <begin position="1577"/>
        <end position="1605"/>
    </location>
</feature>
<dbReference type="Gene3D" id="1.10.287.130">
    <property type="match status" value="1"/>
</dbReference>
<dbReference type="PROSITE" id="PS50113">
    <property type="entry name" value="PAC"/>
    <property type="match status" value="1"/>
</dbReference>
<feature type="domain" description="PAS" evidence="24">
    <location>
        <begin position="501"/>
        <end position="556"/>
    </location>
</feature>
<keyword evidence="9" id="KW-0547">Nucleotide-binding</keyword>
<dbReference type="OrthoDB" id="5389090at2"/>
<accession>A0A0F5Y7U9</accession>
<dbReference type="Gene3D" id="3.30.565.10">
    <property type="entry name" value="Histidine kinase-like ATPase, C-terminal domain"/>
    <property type="match status" value="1"/>
</dbReference>
<dbReference type="SUPFAM" id="SSF52172">
    <property type="entry name" value="CheY-like"/>
    <property type="match status" value="2"/>
</dbReference>
<dbReference type="SMART" id="SM00065">
    <property type="entry name" value="GAF"/>
    <property type="match status" value="2"/>
</dbReference>
<dbReference type="CDD" id="cd17546">
    <property type="entry name" value="REC_hyHK_CKI1_RcsC-like"/>
    <property type="match status" value="1"/>
</dbReference>
<dbReference type="PROSITE" id="PS51371">
    <property type="entry name" value="CBS"/>
    <property type="match status" value="2"/>
</dbReference>
<dbReference type="SMART" id="SM00091">
    <property type="entry name" value="PAS"/>
    <property type="match status" value="2"/>
</dbReference>
<dbReference type="InterPro" id="IPR005467">
    <property type="entry name" value="His_kinase_dom"/>
</dbReference>
<dbReference type="RefSeq" id="WP_046282181.1">
    <property type="nucleotide sequence ID" value="NZ_LATL02000284.1"/>
</dbReference>
<evidence type="ECO:0000256" key="8">
    <source>
        <dbReference type="ARBA" id="ARBA00022692"/>
    </source>
</evidence>
<feature type="domain" description="Response regulatory" evidence="23">
    <location>
        <begin position="1289"/>
        <end position="1416"/>
    </location>
</feature>
<dbReference type="Pfam" id="PF01627">
    <property type="entry name" value="Hpt"/>
    <property type="match status" value="1"/>
</dbReference>
<dbReference type="CDD" id="cd00130">
    <property type="entry name" value="PAS"/>
    <property type="match status" value="2"/>
</dbReference>
<dbReference type="PROSITE" id="PS50109">
    <property type="entry name" value="HIS_KIN"/>
    <property type="match status" value="1"/>
</dbReference>
<dbReference type="PATRIC" id="fig|1637645.4.peg.5616"/>
<dbReference type="InterPro" id="IPR003594">
    <property type="entry name" value="HATPase_dom"/>
</dbReference>
<dbReference type="InterPro" id="IPR003018">
    <property type="entry name" value="GAF"/>
</dbReference>
<dbReference type="SUPFAM" id="SSF47226">
    <property type="entry name" value="Histidine-containing phosphotransfer domain, HPT domain"/>
    <property type="match status" value="1"/>
</dbReference>
<evidence type="ECO:0000256" key="3">
    <source>
        <dbReference type="ARBA" id="ARBA00006402"/>
    </source>
</evidence>
<comment type="caution">
    <text evidence="28">The sequence shown here is derived from an EMBL/GenBank/DDBJ whole genome shotgun (WGS) entry which is preliminary data.</text>
</comment>
<gene>
    <name evidence="28" type="ORF">WN50_29440</name>
</gene>
<comment type="similarity">
    <text evidence="3">In the N-terminal section; belongs to the phytochrome family.</text>
</comment>
<protein>
    <recommendedName>
        <fullName evidence="17">Circadian input-output histidine kinase CikA</fullName>
        <ecNumber evidence="4">2.7.13.3</ecNumber>
    </recommendedName>
    <alternativeName>
        <fullName evidence="16">Sensory/regulatory protein RpfC</fullName>
    </alternativeName>
</protein>
<dbReference type="Pfam" id="PF02518">
    <property type="entry name" value="HATPase_c"/>
    <property type="match status" value="1"/>
</dbReference>
<dbReference type="SUPFAM" id="SSF54631">
    <property type="entry name" value="CBS-domain pair"/>
    <property type="match status" value="2"/>
</dbReference>
<evidence type="ECO:0000256" key="1">
    <source>
        <dbReference type="ARBA" id="ARBA00000085"/>
    </source>
</evidence>
<dbReference type="Proteomes" id="UP000033607">
    <property type="component" value="Unassembled WGS sequence"/>
</dbReference>
<dbReference type="InterPro" id="IPR000014">
    <property type="entry name" value="PAS"/>
</dbReference>
<dbReference type="InterPro" id="IPR001789">
    <property type="entry name" value="Sig_transdc_resp-reg_receiver"/>
</dbReference>
<dbReference type="Gene3D" id="1.20.120.160">
    <property type="entry name" value="HPT domain"/>
    <property type="match status" value="1"/>
</dbReference>
<comment type="catalytic activity">
    <reaction evidence="1">
        <text>ATP + protein L-histidine = ADP + protein N-phospho-L-histidine.</text>
        <dbReference type="EC" id="2.7.13.3"/>
    </reaction>
</comment>
<evidence type="ECO:0000256" key="15">
    <source>
        <dbReference type="ARBA" id="ARBA00064003"/>
    </source>
</evidence>
<evidence type="ECO:0000256" key="4">
    <source>
        <dbReference type="ARBA" id="ARBA00012438"/>
    </source>
</evidence>
<keyword evidence="14" id="KW-0472">Membrane</keyword>
<dbReference type="Pfam" id="PF01590">
    <property type="entry name" value="GAF"/>
    <property type="match status" value="1"/>
</dbReference>
<dbReference type="FunFam" id="1.10.287.130:FF:000002">
    <property type="entry name" value="Two-component osmosensing histidine kinase"/>
    <property type="match status" value="1"/>
</dbReference>
<feature type="domain" description="CBS" evidence="27">
    <location>
        <begin position="10"/>
        <end position="72"/>
    </location>
</feature>
<dbReference type="InterPro" id="IPR000700">
    <property type="entry name" value="PAS-assoc_C"/>
</dbReference>
<dbReference type="Pfam" id="PF00512">
    <property type="entry name" value="HisKA"/>
    <property type="match status" value="1"/>
</dbReference>
<evidence type="ECO:0000256" key="10">
    <source>
        <dbReference type="ARBA" id="ARBA00022777"/>
    </source>
</evidence>
<dbReference type="InterPro" id="IPR001610">
    <property type="entry name" value="PAC"/>
</dbReference>
<feature type="domain" description="HPt" evidence="26">
    <location>
        <begin position="1625"/>
        <end position="1726"/>
    </location>
</feature>
<dbReference type="Gene3D" id="3.40.50.2300">
    <property type="match status" value="2"/>
</dbReference>
<dbReference type="Gene3D" id="3.30.450.40">
    <property type="match status" value="2"/>
</dbReference>
<evidence type="ECO:0000256" key="18">
    <source>
        <dbReference type="PROSITE-ProRule" id="PRU00110"/>
    </source>
</evidence>
<keyword evidence="12" id="KW-1133">Transmembrane helix</keyword>
<dbReference type="InterPro" id="IPR004358">
    <property type="entry name" value="Sig_transdc_His_kin-like_C"/>
</dbReference>
<evidence type="ECO:0000256" key="11">
    <source>
        <dbReference type="ARBA" id="ARBA00022840"/>
    </source>
</evidence>
<dbReference type="Pfam" id="PF00571">
    <property type="entry name" value="CBS"/>
    <property type="match status" value="3"/>
</dbReference>
<keyword evidence="20" id="KW-0129">CBS domain</keyword>
<comment type="subunit">
    <text evidence="15">At low DSF concentrations, interacts with RpfF.</text>
</comment>
<dbReference type="Gene3D" id="3.10.580.10">
    <property type="entry name" value="CBS-domain"/>
    <property type="match status" value="2"/>
</dbReference>
<dbReference type="PROSITE" id="PS50110">
    <property type="entry name" value="RESPONSE_REGULATORY"/>
    <property type="match status" value="2"/>
</dbReference>
<evidence type="ECO:0000313" key="29">
    <source>
        <dbReference type="Proteomes" id="UP000033607"/>
    </source>
</evidence>
<evidence type="ECO:0000259" key="24">
    <source>
        <dbReference type="PROSITE" id="PS50112"/>
    </source>
</evidence>
<dbReference type="InterPro" id="IPR008207">
    <property type="entry name" value="Sig_transdc_His_kin_Hpt_dom"/>
</dbReference>
<dbReference type="PROSITE" id="PS50894">
    <property type="entry name" value="HPT"/>
    <property type="match status" value="1"/>
</dbReference>
<dbReference type="CDD" id="cd17774">
    <property type="entry name" value="CBS_two-component_sensor_histidine_kinase_repeat2"/>
    <property type="match status" value="1"/>
</dbReference>
<evidence type="ECO:0000256" key="14">
    <source>
        <dbReference type="ARBA" id="ARBA00023136"/>
    </source>
</evidence>
<evidence type="ECO:0000256" key="17">
    <source>
        <dbReference type="ARBA" id="ARBA00074306"/>
    </source>
</evidence>
<dbReference type="Gene3D" id="3.30.450.20">
    <property type="entry name" value="PAS domain"/>
    <property type="match status" value="2"/>
</dbReference>
<dbReference type="InterPro" id="IPR035965">
    <property type="entry name" value="PAS-like_dom_sf"/>
</dbReference>
<dbReference type="GO" id="GO:0005886">
    <property type="term" value="C:plasma membrane"/>
    <property type="evidence" value="ECO:0007669"/>
    <property type="project" value="UniProtKB-SubCell"/>
</dbReference>
<dbReference type="EC" id="2.7.13.3" evidence="4"/>
<dbReference type="PANTHER" id="PTHR45339">
    <property type="entry name" value="HYBRID SIGNAL TRANSDUCTION HISTIDINE KINASE J"/>
    <property type="match status" value="1"/>
</dbReference>
<keyword evidence="8" id="KW-0812">Transmembrane</keyword>
<evidence type="ECO:0000256" key="6">
    <source>
        <dbReference type="ARBA" id="ARBA00022553"/>
    </source>
</evidence>
<keyword evidence="11" id="KW-0067">ATP-binding</keyword>
<feature type="compositionally biased region" description="Polar residues" evidence="21">
    <location>
        <begin position="1583"/>
        <end position="1600"/>
    </location>
</feature>
<feature type="domain" description="CBS" evidence="27">
    <location>
        <begin position="81"/>
        <end position="139"/>
    </location>
</feature>
<dbReference type="Pfam" id="PF00072">
    <property type="entry name" value="Response_reg"/>
    <property type="match status" value="1"/>
</dbReference>
<evidence type="ECO:0000256" key="5">
    <source>
        <dbReference type="ARBA" id="ARBA00022475"/>
    </source>
</evidence>
<dbReference type="InterPro" id="IPR036890">
    <property type="entry name" value="HATPase_C_sf"/>
</dbReference>
<dbReference type="PRINTS" id="PR00344">
    <property type="entry name" value="BCTRLSENSOR"/>
</dbReference>
<evidence type="ECO:0000256" key="13">
    <source>
        <dbReference type="ARBA" id="ARBA00023012"/>
    </source>
</evidence>
<evidence type="ECO:0000256" key="7">
    <source>
        <dbReference type="ARBA" id="ARBA00022679"/>
    </source>
</evidence>
<feature type="domain" description="Histidine kinase" evidence="22">
    <location>
        <begin position="998"/>
        <end position="1225"/>
    </location>
</feature>
<dbReference type="InterPro" id="IPR046342">
    <property type="entry name" value="CBS_dom_sf"/>
</dbReference>
<dbReference type="PANTHER" id="PTHR45339:SF1">
    <property type="entry name" value="HYBRID SIGNAL TRANSDUCTION HISTIDINE KINASE J"/>
    <property type="match status" value="1"/>
</dbReference>